<dbReference type="PANTHER" id="PTHR30313">
    <property type="entry name" value="DNA PRIMASE"/>
    <property type="match status" value="1"/>
</dbReference>
<reference evidence="5 6" key="1">
    <citation type="submission" date="2023-09" db="EMBL/GenBank/DDBJ databases">
        <authorList>
            <person name="Rey-Velasco X."/>
        </authorList>
    </citation>
    <scope>NUCLEOTIDE SEQUENCE [LARGE SCALE GENOMIC DNA]</scope>
    <source>
        <strain evidence="5 6">F297</strain>
    </source>
</reference>
<evidence type="ECO:0000259" key="4">
    <source>
        <dbReference type="SMART" id="SM00400"/>
    </source>
</evidence>
<evidence type="ECO:0000256" key="1">
    <source>
        <dbReference type="ARBA" id="ARBA00022723"/>
    </source>
</evidence>
<dbReference type="Pfam" id="PF13155">
    <property type="entry name" value="Toprim_2"/>
    <property type="match status" value="1"/>
</dbReference>
<evidence type="ECO:0000256" key="3">
    <source>
        <dbReference type="ARBA" id="ARBA00022833"/>
    </source>
</evidence>
<keyword evidence="1" id="KW-0479">Metal-binding</keyword>
<proteinExistence type="predicted"/>
<dbReference type="InterPro" id="IPR002694">
    <property type="entry name" value="Znf_CHC2"/>
</dbReference>
<organism evidence="5 6">
    <name type="scientific">Autumnicola edwardsiae</name>
    <dbReference type="NCBI Taxonomy" id="3075594"/>
    <lineage>
        <taxon>Bacteria</taxon>
        <taxon>Pseudomonadati</taxon>
        <taxon>Bacteroidota</taxon>
        <taxon>Flavobacteriia</taxon>
        <taxon>Flavobacteriales</taxon>
        <taxon>Flavobacteriaceae</taxon>
        <taxon>Autumnicola</taxon>
    </lineage>
</organism>
<evidence type="ECO:0000313" key="5">
    <source>
        <dbReference type="EMBL" id="MDT0651428.1"/>
    </source>
</evidence>
<comment type="caution">
    <text evidence="5">The sequence shown here is derived from an EMBL/GenBank/DDBJ whole genome shotgun (WGS) entry which is preliminary data.</text>
</comment>
<keyword evidence="2" id="KW-0863">Zinc-finger</keyword>
<sequence>MNTKSLSWSSARNICIVKTLAKLGHYPTRKSEKEAWFLSPLRSETQASFSVSLKKNLWFDYGLGQGGNIIDLIMVLKTYSFREAMNFLAHDVSHFLFCPNTIPNKKILNKDMRITRINFISHPALKKYVESRGITYHVARDYCREVWYRVNAKEYFAIGLENHLGGWELRNSYFKGSSSPKSYTSIKRKSKTLLITEGMFDFLSLIILEEDLVKASDIIILNSLAFTNKITGHLTNYENIRLYLDNDSAGDQATAKILKLFRCATDERNSFRNYKDLNEKLMQCKK</sequence>
<dbReference type="PANTHER" id="PTHR30313:SF2">
    <property type="entry name" value="DNA PRIMASE"/>
    <property type="match status" value="1"/>
</dbReference>
<dbReference type="InterPro" id="IPR036977">
    <property type="entry name" value="DNA_primase_Znf_CHC2"/>
</dbReference>
<dbReference type="SUPFAM" id="SSF56731">
    <property type="entry name" value="DNA primase core"/>
    <property type="match status" value="1"/>
</dbReference>
<accession>A0ABU3CYI3</accession>
<keyword evidence="3" id="KW-0862">Zinc</keyword>
<dbReference type="EMBL" id="JAVRHP010000111">
    <property type="protein sequence ID" value="MDT0651428.1"/>
    <property type="molecule type" value="Genomic_DNA"/>
</dbReference>
<dbReference type="Proteomes" id="UP001248819">
    <property type="component" value="Unassembled WGS sequence"/>
</dbReference>
<evidence type="ECO:0000256" key="2">
    <source>
        <dbReference type="ARBA" id="ARBA00022771"/>
    </source>
</evidence>
<dbReference type="InterPro" id="IPR050219">
    <property type="entry name" value="DnaG_primase"/>
</dbReference>
<dbReference type="Gene3D" id="3.90.580.10">
    <property type="entry name" value="Zinc finger, CHC2-type domain"/>
    <property type="match status" value="1"/>
</dbReference>
<keyword evidence="6" id="KW-1185">Reference proteome</keyword>
<dbReference type="SMART" id="SM00400">
    <property type="entry name" value="ZnF_CHCC"/>
    <property type="match status" value="1"/>
</dbReference>
<dbReference type="Pfam" id="PF01807">
    <property type="entry name" value="Zn_ribbon_DnaG"/>
    <property type="match status" value="1"/>
</dbReference>
<dbReference type="SUPFAM" id="SSF57783">
    <property type="entry name" value="Zinc beta-ribbon"/>
    <property type="match status" value="1"/>
</dbReference>
<dbReference type="RefSeq" id="WP_311485532.1">
    <property type="nucleotide sequence ID" value="NZ_JAVRHP010000111.1"/>
</dbReference>
<evidence type="ECO:0000313" key="6">
    <source>
        <dbReference type="Proteomes" id="UP001248819"/>
    </source>
</evidence>
<name>A0ABU3CYI3_9FLAO</name>
<protein>
    <submittedName>
        <fullName evidence="5">Toprim domain-containing protein</fullName>
    </submittedName>
</protein>
<dbReference type="Gene3D" id="3.40.1360.10">
    <property type="match status" value="1"/>
</dbReference>
<feature type="domain" description="Zinc finger CHC2-type" evidence="4">
    <location>
        <begin position="43"/>
        <end position="89"/>
    </location>
</feature>
<gene>
    <name evidence="5" type="ORF">RM529_14830</name>
</gene>